<dbReference type="Proteomes" id="UP000008366">
    <property type="component" value="Unassembled WGS sequence"/>
</dbReference>
<evidence type="ECO:0000313" key="2">
    <source>
        <dbReference type="Proteomes" id="UP000008366"/>
    </source>
</evidence>
<protein>
    <recommendedName>
        <fullName evidence="3">DUF4230 domain-containing protein</fullName>
    </recommendedName>
</protein>
<proteinExistence type="predicted"/>
<dbReference type="InterPro" id="IPR025324">
    <property type="entry name" value="DUF4230"/>
</dbReference>
<dbReference type="STRING" id="1184609.KILIM_037_00210"/>
<keyword evidence="2" id="KW-1185">Reference proteome</keyword>
<name>K6WWE2_9MICO</name>
<reference evidence="1 2" key="1">
    <citation type="submission" date="2012-08" db="EMBL/GenBank/DDBJ databases">
        <title>Whole genome shotgun sequence of Kineosphaera limosa NBRC 100340.</title>
        <authorList>
            <person name="Yoshida I."/>
            <person name="Isaki S."/>
            <person name="Hosoyama A."/>
            <person name="Tsuchikane K."/>
            <person name="Katsumata H."/>
            <person name="Ando Y."/>
            <person name="Ohji S."/>
            <person name="Hamada M."/>
            <person name="Tamura T."/>
            <person name="Yamazoe A."/>
            <person name="Yamazaki S."/>
            <person name="Fujita N."/>
        </authorList>
    </citation>
    <scope>NUCLEOTIDE SEQUENCE [LARGE SCALE GENOMIC DNA]</scope>
    <source>
        <strain evidence="1 2">NBRC 100340</strain>
    </source>
</reference>
<comment type="caution">
    <text evidence="1">The sequence shown here is derived from an EMBL/GenBank/DDBJ whole genome shotgun (WGS) entry which is preliminary data.</text>
</comment>
<gene>
    <name evidence="1" type="ORF">KILIM_037_00210</name>
</gene>
<dbReference type="eggNOG" id="ENOG5031RMA">
    <property type="taxonomic scope" value="Bacteria"/>
</dbReference>
<evidence type="ECO:0000313" key="1">
    <source>
        <dbReference type="EMBL" id="GAB96402.1"/>
    </source>
</evidence>
<dbReference type="Pfam" id="PF14014">
    <property type="entry name" value="DUF4230"/>
    <property type="match status" value="1"/>
</dbReference>
<sequence>MAGLRWFMPTSRLVAAAAAALCVVLALVIIVPRLTSSSEPDDARGRPAVVKSIEDLGELKSATANLQIVVELENRDDDRWPRWLRGSRTLFIAAGTVDASVDLRAINPEELTVSQDGRTATIVLPKAVLSPARLDTEQSRVYDTDRGLLDRLQEAAGSLPADPQPLYAEATRQLDEAAAADPQLRIRAEQNAISTLTGLLRGLGFTDVQVTIRDGGTSAEVATS</sequence>
<dbReference type="AlphaFoldDB" id="K6WWE2"/>
<accession>K6WWE2</accession>
<dbReference type="EMBL" id="BAHD01000037">
    <property type="protein sequence ID" value="GAB96402.1"/>
    <property type="molecule type" value="Genomic_DNA"/>
</dbReference>
<evidence type="ECO:0008006" key="3">
    <source>
        <dbReference type="Google" id="ProtNLM"/>
    </source>
</evidence>
<organism evidence="1 2">
    <name type="scientific">Kineosphaera limosa NBRC 100340</name>
    <dbReference type="NCBI Taxonomy" id="1184609"/>
    <lineage>
        <taxon>Bacteria</taxon>
        <taxon>Bacillati</taxon>
        <taxon>Actinomycetota</taxon>
        <taxon>Actinomycetes</taxon>
        <taxon>Micrococcales</taxon>
        <taxon>Dermatophilaceae</taxon>
        <taxon>Kineosphaera</taxon>
    </lineage>
</organism>